<dbReference type="SMART" id="SM00729">
    <property type="entry name" value="Elp3"/>
    <property type="match status" value="1"/>
</dbReference>
<dbReference type="Pfam" id="PF04055">
    <property type="entry name" value="Radical_SAM"/>
    <property type="match status" value="1"/>
</dbReference>
<dbReference type="CDD" id="cd01335">
    <property type="entry name" value="Radical_SAM"/>
    <property type="match status" value="1"/>
</dbReference>
<dbReference type="InterPro" id="IPR007197">
    <property type="entry name" value="rSAM"/>
</dbReference>
<keyword evidence="5" id="KW-0411">Iron-sulfur</keyword>
<dbReference type="InterPro" id="IPR058240">
    <property type="entry name" value="rSAM_sf"/>
</dbReference>
<dbReference type="InterPro" id="IPR006638">
    <property type="entry name" value="Elp3/MiaA/NifB-like_rSAM"/>
</dbReference>
<dbReference type="GO" id="GO:0005829">
    <property type="term" value="C:cytosol"/>
    <property type="evidence" value="ECO:0007669"/>
    <property type="project" value="TreeGrafter"/>
</dbReference>
<dbReference type="InterPro" id="IPR051198">
    <property type="entry name" value="BchE-like"/>
</dbReference>
<dbReference type="SFLD" id="SFLDG01123">
    <property type="entry name" value="methyltransferase_(Class_B)"/>
    <property type="match status" value="1"/>
</dbReference>
<keyword evidence="3" id="KW-0479">Metal-binding</keyword>
<name>A0A382WX61_9ZZZZ</name>
<evidence type="ECO:0000256" key="3">
    <source>
        <dbReference type="ARBA" id="ARBA00022723"/>
    </source>
</evidence>
<protein>
    <recommendedName>
        <fullName evidence="6">Radical SAM core domain-containing protein</fullName>
    </recommendedName>
</protein>
<dbReference type="SFLD" id="SFLDS00029">
    <property type="entry name" value="Radical_SAM"/>
    <property type="match status" value="1"/>
</dbReference>
<dbReference type="GO" id="GO:0003824">
    <property type="term" value="F:catalytic activity"/>
    <property type="evidence" value="ECO:0007669"/>
    <property type="project" value="InterPro"/>
</dbReference>
<dbReference type="GO" id="GO:0051539">
    <property type="term" value="F:4 iron, 4 sulfur cluster binding"/>
    <property type="evidence" value="ECO:0007669"/>
    <property type="project" value="UniProtKB-KW"/>
</dbReference>
<evidence type="ECO:0000256" key="4">
    <source>
        <dbReference type="ARBA" id="ARBA00023004"/>
    </source>
</evidence>
<dbReference type="InterPro" id="IPR034466">
    <property type="entry name" value="Methyltransferase_Class_B"/>
</dbReference>
<feature type="non-terminal residue" evidence="7">
    <location>
        <position position="1"/>
    </location>
</feature>
<sequence>GIISKEFSNDKIDFVEDLDMLDFPSWEGFPLTNYWELGYSHGPLSNKKYLPMLTSRGCPYPCNFCVVPKTNERKWRSRTPKNVLKEIKFWQEKLGIKEFHFEDLNPTVNDKRTKELCNLIIKEKVIIEWKIVAGTKVESIKDDETIELLSRSGCKYISISPESGSKEVMQKIDKPFNYQHALKSVKKMNKEKIFTQACFVIGYPGEKKSDLAETRKMIFDLSKRGIDEIAVFIITPIPGSNIYEQFKGFGSLSNLTFTPTWRSDYKQLYKERLI</sequence>
<evidence type="ECO:0000256" key="5">
    <source>
        <dbReference type="ARBA" id="ARBA00023014"/>
    </source>
</evidence>
<evidence type="ECO:0000256" key="1">
    <source>
        <dbReference type="ARBA" id="ARBA00001966"/>
    </source>
</evidence>
<dbReference type="PANTHER" id="PTHR43409:SF16">
    <property type="entry name" value="SLR0320 PROTEIN"/>
    <property type="match status" value="1"/>
</dbReference>
<proteinExistence type="predicted"/>
<keyword evidence="2" id="KW-0949">S-adenosyl-L-methionine</keyword>
<comment type="cofactor">
    <cofactor evidence="1">
        <name>[4Fe-4S] cluster</name>
        <dbReference type="ChEBI" id="CHEBI:49883"/>
    </cofactor>
</comment>
<evidence type="ECO:0000259" key="6">
    <source>
        <dbReference type="PROSITE" id="PS51918"/>
    </source>
</evidence>
<organism evidence="7">
    <name type="scientific">marine metagenome</name>
    <dbReference type="NCBI Taxonomy" id="408172"/>
    <lineage>
        <taxon>unclassified sequences</taxon>
        <taxon>metagenomes</taxon>
        <taxon>ecological metagenomes</taxon>
    </lineage>
</organism>
<accession>A0A382WX61</accession>
<evidence type="ECO:0000313" key="7">
    <source>
        <dbReference type="EMBL" id="SVD62925.1"/>
    </source>
</evidence>
<dbReference type="EMBL" id="UINC01162914">
    <property type="protein sequence ID" value="SVD62925.1"/>
    <property type="molecule type" value="Genomic_DNA"/>
</dbReference>
<dbReference type="Gene3D" id="3.80.30.20">
    <property type="entry name" value="tm_1862 like domain"/>
    <property type="match status" value="1"/>
</dbReference>
<dbReference type="PANTHER" id="PTHR43409">
    <property type="entry name" value="ANAEROBIC MAGNESIUM-PROTOPORPHYRIN IX MONOMETHYL ESTER CYCLASE-RELATED"/>
    <property type="match status" value="1"/>
</dbReference>
<reference evidence="7" key="1">
    <citation type="submission" date="2018-05" db="EMBL/GenBank/DDBJ databases">
        <authorList>
            <person name="Lanie J.A."/>
            <person name="Ng W.-L."/>
            <person name="Kazmierczak K.M."/>
            <person name="Andrzejewski T.M."/>
            <person name="Davidsen T.M."/>
            <person name="Wayne K.J."/>
            <person name="Tettelin H."/>
            <person name="Glass J.I."/>
            <person name="Rusch D."/>
            <person name="Podicherti R."/>
            <person name="Tsui H.-C.T."/>
            <person name="Winkler M.E."/>
        </authorList>
    </citation>
    <scope>NUCLEOTIDE SEQUENCE</scope>
</reference>
<gene>
    <name evidence="7" type="ORF">METZ01_LOCUS415779</name>
</gene>
<dbReference type="InterPro" id="IPR023404">
    <property type="entry name" value="rSAM_horseshoe"/>
</dbReference>
<dbReference type="GO" id="GO:0046872">
    <property type="term" value="F:metal ion binding"/>
    <property type="evidence" value="ECO:0007669"/>
    <property type="project" value="UniProtKB-KW"/>
</dbReference>
<feature type="domain" description="Radical SAM core" evidence="6">
    <location>
        <begin position="44"/>
        <end position="268"/>
    </location>
</feature>
<dbReference type="PROSITE" id="PS51918">
    <property type="entry name" value="RADICAL_SAM"/>
    <property type="match status" value="1"/>
</dbReference>
<keyword evidence="4" id="KW-0408">Iron</keyword>
<dbReference type="SFLD" id="SFLDG01082">
    <property type="entry name" value="B12-binding_domain_containing"/>
    <property type="match status" value="1"/>
</dbReference>
<dbReference type="AlphaFoldDB" id="A0A382WX61"/>
<evidence type="ECO:0000256" key="2">
    <source>
        <dbReference type="ARBA" id="ARBA00022691"/>
    </source>
</evidence>
<feature type="non-terminal residue" evidence="7">
    <location>
        <position position="274"/>
    </location>
</feature>
<dbReference type="SUPFAM" id="SSF102114">
    <property type="entry name" value="Radical SAM enzymes"/>
    <property type="match status" value="1"/>
</dbReference>